<evidence type="ECO:0000256" key="2">
    <source>
        <dbReference type="ARBA" id="ARBA00022475"/>
    </source>
</evidence>
<dbReference type="InterPro" id="IPR039072">
    <property type="entry name" value="ATP_synth_I_Bacilli"/>
</dbReference>
<evidence type="ECO:0000256" key="3">
    <source>
        <dbReference type="ARBA" id="ARBA00022692"/>
    </source>
</evidence>
<keyword evidence="4 6" id="KW-1133">Transmembrane helix</keyword>
<dbReference type="RefSeq" id="WP_199019433.1">
    <property type="nucleotide sequence ID" value="NZ_JAELUP010000061.1"/>
</dbReference>
<feature type="transmembrane region" description="Helical" evidence="6">
    <location>
        <begin position="32"/>
        <end position="50"/>
    </location>
</feature>
<evidence type="ECO:0000256" key="6">
    <source>
        <dbReference type="SAM" id="Phobius"/>
    </source>
</evidence>
<comment type="subcellular location">
    <subcellularLocation>
        <location evidence="1">Cell membrane</location>
        <topology evidence="1">Multi-pass membrane protein</topology>
    </subcellularLocation>
</comment>
<keyword evidence="5 6" id="KW-0472">Membrane</keyword>
<dbReference type="GO" id="GO:0005886">
    <property type="term" value="C:plasma membrane"/>
    <property type="evidence" value="ECO:0007669"/>
    <property type="project" value="UniProtKB-SubCell"/>
</dbReference>
<dbReference type="InterPro" id="IPR005598">
    <property type="entry name" value="ATP_synth_I"/>
</dbReference>
<reference evidence="7" key="1">
    <citation type="submission" date="2020-12" db="EMBL/GenBank/DDBJ databases">
        <authorList>
            <person name="Huq M.A."/>
        </authorList>
    </citation>
    <scope>NUCLEOTIDE SEQUENCE</scope>
    <source>
        <strain evidence="7">MAHUQ-46</strain>
    </source>
</reference>
<evidence type="ECO:0000313" key="8">
    <source>
        <dbReference type="Proteomes" id="UP000640274"/>
    </source>
</evidence>
<organism evidence="7 8">
    <name type="scientific">Paenibacillus roseus</name>
    <dbReference type="NCBI Taxonomy" id="2798579"/>
    <lineage>
        <taxon>Bacteria</taxon>
        <taxon>Bacillati</taxon>
        <taxon>Bacillota</taxon>
        <taxon>Bacilli</taxon>
        <taxon>Bacillales</taxon>
        <taxon>Paenibacillaceae</taxon>
        <taxon>Paenibacillus</taxon>
    </lineage>
</organism>
<protein>
    <submittedName>
        <fullName evidence="7">ATP synthase subunit I</fullName>
    </submittedName>
</protein>
<keyword evidence="3 6" id="KW-0812">Transmembrane</keyword>
<comment type="caution">
    <text evidence="7">The sequence shown here is derived from an EMBL/GenBank/DDBJ whole genome shotgun (WGS) entry which is preliminary data.</text>
</comment>
<dbReference type="Proteomes" id="UP000640274">
    <property type="component" value="Unassembled WGS sequence"/>
</dbReference>
<dbReference type="AlphaFoldDB" id="A0A934J6Z0"/>
<name>A0A934J6Z0_9BACL</name>
<dbReference type="EMBL" id="JAELUP010000061">
    <property type="protein sequence ID" value="MBJ6361881.1"/>
    <property type="molecule type" value="Genomic_DNA"/>
</dbReference>
<proteinExistence type="predicted"/>
<accession>A0A934J6Z0</accession>
<evidence type="ECO:0000313" key="7">
    <source>
        <dbReference type="EMBL" id="MBJ6361881.1"/>
    </source>
</evidence>
<evidence type="ECO:0000256" key="1">
    <source>
        <dbReference type="ARBA" id="ARBA00004651"/>
    </source>
</evidence>
<sequence length="126" mass="13785">MDEIVRRAVRSALFLVAACLVVRFMVPDGKTIAAGIILGVMASLMNALLLRRRINLIDQALQQERPKRVSIGLGARLATVLIVVMIAVKFPEQFNLPSTLISSFYVQLVVFAIAFVQSLRDSSGKG</sequence>
<evidence type="ECO:0000256" key="5">
    <source>
        <dbReference type="ARBA" id="ARBA00023136"/>
    </source>
</evidence>
<keyword evidence="2" id="KW-1003">Cell membrane</keyword>
<gene>
    <name evidence="7" type="ORF">JFN88_11465</name>
</gene>
<feature type="transmembrane region" description="Helical" evidence="6">
    <location>
        <begin position="7"/>
        <end position="26"/>
    </location>
</feature>
<dbReference type="PANTHER" id="PTHR40035:SF1">
    <property type="entry name" value="ATP SYNTHASE PROTEIN I"/>
    <property type="match status" value="1"/>
</dbReference>
<feature type="transmembrane region" description="Helical" evidence="6">
    <location>
        <begin position="96"/>
        <end position="116"/>
    </location>
</feature>
<dbReference type="Pfam" id="PF03899">
    <property type="entry name" value="ATP-synt_I"/>
    <property type="match status" value="1"/>
</dbReference>
<evidence type="ECO:0000256" key="4">
    <source>
        <dbReference type="ARBA" id="ARBA00022989"/>
    </source>
</evidence>
<keyword evidence="8" id="KW-1185">Reference proteome</keyword>
<dbReference type="PANTHER" id="PTHR40035">
    <property type="entry name" value="ATP SYNTHASE PROTEIN I"/>
    <property type="match status" value="1"/>
</dbReference>
<feature type="transmembrane region" description="Helical" evidence="6">
    <location>
        <begin position="71"/>
        <end position="90"/>
    </location>
</feature>